<accession>A0A067S447</accession>
<gene>
    <name evidence="2" type="ORF">GALMADRAFT_148558</name>
</gene>
<keyword evidence="3" id="KW-1185">Reference proteome</keyword>
<dbReference type="HOGENOM" id="CLU_1390336_0_0_1"/>
<organism evidence="2 3">
    <name type="scientific">Galerina marginata (strain CBS 339.88)</name>
    <dbReference type="NCBI Taxonomy" id="685588"/>
    <lineage>
        <taxon>Eukaryota</taxon>
        <taxon>Fungi</taxon>
        <taxon>Dikarya</taxon>
        <taxon>Basidiomycota</taxon>
        <taxon>Agaricomycotina</taxon>
        <taxon>Agaricomycetes</taxon>
        <taxon>Agaricomycetidae</taxon>
        <taxon>Agaricales</taxon>
        <taxon>Agaricineae</taxon>
        <taxon>Strophariaceae</taxon>
        <taxon>Galerina</taxon>
    </lineage>
</organism>
<dbReference type="Proteomes" id="UP000027222">
    <property type="component" value="Unassembled WGS sequence"/>
</dbReference>
<protein>
    <submittedName>
        <fullName evidence="2">Uncharacterized protein</fullName>
    </submittedName>
</protein>
<proteinExistence type="predicted"/>
<sequence length="196" mass="21621">MFLHPHHTLTKPPAPTSNDSSPSTHPHPHWHPSSDVERPPTSPPPSPPRGRSFAPRSTGSAGRPYDRRSDVRSPSARSRPAGMPAPPHHDRHWVAAATSRHLKDWGRIVRSRDRAQTASRLTTASLRAALASSRIWLPDARVRHRHTAGSTRLTIRTAMSLTSNEVQPVCASTPISIPPITFLEIVQLNDCLRCIC</sequence>
<dbReference type="EMBL" id="KL142439">
    <property type="protein sequence ID" value="KDR65600.1"/>
    <property type="molecule type" value="Genomic_DNA"/>
</dbReference>
<name>A0A067S447_GALM3</name>
<evidence type="ECO:0000313" key="3">
    <source>
        <dbReference type="Proteomes" id="UP000027222"/>
    </source>
</evidence>
<reference evidence="3" key="1">
    <citation type="journal article" date="2014" name="Proc. Natl. Acad. Sci. U.S.A.">
        <title>Extensive sampling of basidiomycete genomes demonstrates inadequacy of the white-rot/brown-rot paradigm for wood decay fungi.</title>
        <authorList>
            <person name="Riley R."/>
            <person name="Salamov A.A."/>
            <person name="Brown D.W."/>
            <person name="Nagy L.G."/>
            <person name="Floudas D."/>
            <person name="Held B.W."/>
            <person name="Levasseur A."/>
            <person name="Lombard V."/>
            <person name="Morin E."/>
            <person name="Otillar R."/>
            <person name="Lindquist E.A."/>
            <person name="Sun H."/>
            <person name="LaButti K.M."/>
            <person name="Schmutz J."/>
            <person name="Jabbour D."/>
            <person name="Luo H."/>
            <person name="Baker S.E."/>
            <person name="Pisabarro A.G."/>
            <person name="Walton J.D."/>
            <person name="Blanchette R.A."/>
            <person name="Henrissat B."/>
            <person name="Martin F."/>
            <person name="Cullen D."/>
            <person name="Hibbett D.S."/>
            <person name="Grigoriev I.V."/>
        </authorList>
    </citation>
    <scope>NUCLEOTIDE SEQUENCE [LARGE SCALE GENOMIC DNA]</scope>
    <source>
        <strain evidence="3">CBS 339.88</strain>
    </source>
</reference>
<evidence type="ECO:0000256" key="1">
    <source>
        <dbReference type="SAM" id="MobiDB-lite"/>
    </source>
</evidence>
<evidence type="ECO:0000313" key="2">
    <source>
        <dbReference type="EMBL" id="KDR65600.1"/>
    </source>
</evidence>
<dbReference type="AlphaFoldDB" id="A0A067S447"/>
<feature type="region of interest" description="Disordered" evidence="1">
    <location>
        <begin position="1"/>
        <end position="90"/>
    </location>
</feature>